<dbReference type="RefSeq" id="WP_105084941.1">
    <property type="nucleotide sequence ID" value="NZ_CACRUF010000054.1"/>
</dbReference>
<accession>A0A6N3DLN3</accession>
<protein>
    <submittedName>
        <fullName evidence="1">Uncharacterized protein</fullName>
    </submittedName>
</protein>
<proteinExistence type="predicted"/>
<gene>
    <name evidence="1" type="ORF">VDLFYP95_00059</name>
</gene>
<reference evidence="1" key="1">
    <citation type="submission" date="2019-11" db="EMBL/GenBank/DDBJ databases">
        <authorList>
            <person name="Feng L."/>
        </authorList>
    </citation>
    <scope>NUCLEOTIDE SEQUENCE</scope>
    <source>
        <strain evidence="1">VdisparLFYP95</strain>
    </source>
</reference>
<sequence length="118" mass="12874">MNVSKKSFIAFAVLACCFGASTLGTHVDASYGYKYTDSVRPPVETPTNDAFRANMVKQNEADNAKYAATTNTSTASAKDDDSIYYVSDLSDSFRSSFTALLRNAGFTEHQLRLIGLIH</sequence>
<dbReference type="EMBL" id="CACRUF010000054">
    <property type="protein sequence ID" value="VYU29860.1"/>
    <property type="molecule type" value="Genomic_DNA"/>
</dbReference>
<evidence type="ECO:0000313" key="1">
    <source>
        <dbReference type="EMBL" id="VYU29860.1"/>
    </source>
</evidence>
<name>A0A6N3DLN3_9FIRM</name>
<organism evidence="1">
    <name type="scientific">Veillonella dispar</name>
    <dbReference type="NCBI Taxonomy" id="39778"/>
    <lineage>
        <taxon>Bacteria</taxon>
        <taxon>Bacillati</taxon>
        <taxon>Bacillota</taxon>
        <taxon>Negativicutes</taxon>
        <taxon>Veillonellales</taxon>
        <taxon>Veillonellaceae</taxon>
        <taxon>Veillonella</taxon>
    </lineage>
</organism>
<dbReference type="AlphaFoldDB" id="A0A6N3DLN3"/>